<feature type="domain" description="HTH marR-type" evidence="1">
    <location>
        <begin position="59"/>
        <end position="109"/>
    </location>
</feature>
<dbReference type="Gene3D" id="1.10.10.10">
    <property type="entry name" value="Winged helix-like DNA-binding domain superfamily/Winged helix DNA-binding domain"/>
    <property type="match status" value="1"/>
</dbReference>
<sequence length="134" mass="14892">MPDQLPDPLVADFARRVATRDEPPPYVPPRQDRAAIEERLDHALLRDVGVRLRNRRHTTVQLLLALLPHEQQTGVQLADAIGVARPTAVQALQKLVAAGLLDYPKTGRHRHFRITRAGQDWLLPLLTGETGPAA</sequence>
<evidence type="ECO:0000313" key="3">
    <source>
        <dbReference type="Proteomes" id="UP000183947"/>
    </source>
</evidence>
<dbReference type="RefSeq" id="WP_073286177.1">
    <property type="nucleotide sequence ID" value="NZ_FRAS01000015.1"/>
</dbReference>
<dbReference type="Proteomes" id="UP000183947">
    <property type="component" value="Unassembled WGS sequence"/>
</dbReference>
<protein>
    <recommendedName>
        <fullName evidence="1">HTH marR-type domain-containing protein</fullName>
    </recommendedName>
</protein>
<name>A0A1M7AY38_9BACT</name>
<keyword evidence="3" id="KW-1185">Reference proteome</keyword>
<evidence type="ECO:0000259" key="1">
    <source>
        <dbReference type="Pfam" id="PF12802"/>
    </source>
</evidence>
<reference evidence="3" key="1">
    <citation type="submission" date="2016-11" db="EMBL/GenBank/DDBJ databases">
        <authorList>
            <person name="Varghese N."/>
            <person name="Submissions S."/>
        </authorList>
    </citation>
    <scope>NUCLEOTIDE SEQUENCE [LARGE SCALE GENOMIC DNA]</scope>
    <source>
        <strain evidence="3">DSM 18569</strain>
    </source>
</reference>
<dbReference type="Pfam" id="PF12802">
    <property type="entry name" value="MarR_2"/>
    <property type="match status" value="1"/>
</dbReference>
<dbReference type="InterPro" id="IPR000835">
    <property type="entry name" value="HTH_MarR-typ"/>
</dbReference>
<dbReference type="OrthoDB" id="886330at2"/>
<dbReference type="SUPFAM" id="SSF46785">
    <property type="entry name" value="Winged helix' DNA-binding domain"/>
    <property type="match status" value="1"/>
</dbReference>
<dbReference type="CDD" id="cd00090">
    <property type="entry name" value="HTH_ARSR"/>
    <property type="match status" value="1"/>
</dbReference>
<dbReference type="EMBL" id="FRAS01000015">
    <property type="protein sequence ID" value="SHL47633.1"/>
    <property type="molecule type" value="Genomic_DNA"/>
</dbReference>
<proteinExistence type="predicted"/>
<dbReference type="InterPro" id="IPR036388">
    <property type="entry name" value="WH-like_DNA-bd_sf"/>
</dbReference>
<dbReference type="AlphaFoldDB" id="A0A1M7AY38"/>
<dbReference type="InterPro" id="IPR011991">
    <property type="entry name" value="ArsR-like_HTH"/>
</dbReference>
<accession>A0A1M7AY38</accession>
<organism evidence="2 3">
    <name type="scientific">Hymenobacter psychrotolerans DSM 18569</name>
    <dbReference type="NCBI Taxonomy" id="1121959"/>
    <lineage>
        <taxon>Bacteria</taxon>
        <taxon>Pseudomonadati</taxon>
        <taxon>Bacteroidota</taxon>
        <taxon>Cytophagia</taxon>
        <taxon>Cytophagales</taxon>
        <taxon>Hymenobacteraceae</taxon>
        <taxon>Hymenobacter</taxon>
    </lineage>
</organism>
<dbReference type="GO" id="GO:0003700">
    <property type="term" value="F:DNA-binding transcription factor activity"/>
    <property type="evidence" value="ECO:0007669"/>
    <property type="project" value="InterPro"/>
</dbReference>
<evidence type="ECO:0000313" key="2">
    <source>
        <dbReference type="EMBL" id="SHL47633.1"/>
    </source>
</evidence>
<dbReference type="InterPro" id="IPR036390">
    <property type="entry name" value="WH_DNA-bd_sf"/>
</dbReference>
<gene>
    <name evidence="2" type="ORF">SAMN02746009_02801</name>
</gene>